<accession>A0ABD1EIK5</accession>
<feature type="domain" description="EF-hand" evidence="5">
    <location>
        <begin position="160"/>
        <end position="195"/>
    </location>
</feature>
<dbReference type="SMART" id="SM00054">
    <property type="entry name" value="EFh"/>
    <property type="match status" value="3"/>
</dbReference>
<dbReference type="Proteomes" id="UP001566132">
    <property type="component" value="Unassembled WGS sequence"/>
</dbReference>
<keyword evidence="7" id="KW-1185">Reference proteome</keyword>
<keyword evidence="1" id="KW-0479">Metal-binding</keyword>
<reference evidence="6 7" key="1">
    <citation type="submission" date="2024-05" db="EMBL/GenBank/DDBJ databases">
        <title>Genetic variation in Jamaican populations of the coffee berry borer (Hypothenemus hampei).</title>
        <authorList>
            <person name="Errbii M."/>
            <person name="Myrie A."/>
        </authorList>
    </citation>
    <scope>NUCLEOTIDE SEQUENCE [LARGE SCALE GENOMIC DNA]</scope>
    <source>
        <strain evidence="6">JA-Hopewell-2020-01-JO</strain>
        <tissue evidence="6">Whole body</tissue>
    </source>
</reference>
<dbReference type="PANTHER" id="PTHR45791">
    <property type="entry name" value="CALCIUM AND INTEGRIN BINDING FAMILY MEMBER 2"/>
    <property type="match status" value="1"/>
</dbReference>
<organism evidence="6 7">
    <name type="scientific">Hypothenemus hampei</name>
    <name type="common">Coffee berry borer</name>
    <dbReference type="NCBI Taxonomy" id="57062"/>
    <lineage>
        <taxon>Eukaryota</taxon>
        <taxon>Metazoa</taxon>
        <taxon>Ecdysozoa</taxon>
        <taxon>Arthropoda</taxon>
        <taxon>Hexapoda</taxon>
        <taxon>Insecta</taxon>
        <taxon>Pterygota</taxon>
        <taxon>Neoptera</taxon>
        <taxon>Endopterygota</taxon>
        <taxon>Coleoptera</taxon>
        <taxon>Polyphaga</taxon>
        <taxon>Cucujiformia</taxon>
        <taxon>Curculionidae</taxon>
        <taxon>Scolytinae</taxon>
        <taxon>Hypothenemus</taxon>
    </lineage>
</organism>
<dbReference type="GO" id="GO:0046872">
    <property type="term" value="F:metal ion binding"/>
    <property type="evidence" value="ECO:0007669"/>
    <property type="project" value="UniProtKB-KW"/>
</dbReference>
<evidence type="ECO:0000256" key="2">
    <source>
        <dbReference type="ARBA" id="ARBA00022737"/>
    </source>
</evidence>
<comment type="caution">
    <text evidence="6">The sequence shown here is derived from an EMBL/GenBank/DDBJ whole genome shotgun (WGS) entry which is preliminary data.</text>
</comment>
<dbReference type="PROSITE" id="PS50222">
    <property type="entry name" value="EF_HAND_2"/>
    <property type="match status" value="3"/>
</dbReference>
<evidence type="ECO:0000256" key="1">
    <source>
        <dbReference type="ARBA" id="ARBA00022723"/>
    </source>
</evidence>
<dbReference type="PROSITE" id="PS00018">
    <property type="entry name" value="EF_HAND_1"/>
    <property type="match status" value="2"/>
</dbReference>
<dbReference type="Gene3D" id="1.10.238.10">
    <property type="entry name" value="EF-hand"/>
    <property type="match status" value="2"/>
</dbReference>
<keyword evidence="2" id="KW-0677">Repeat</keyword>
<evidence type="ECO:0000256" key="4">
    <source>
        <dbReference type="ARBA" id="ARBA00022842"/>
    </source>
</evidence>
<proteinExistence type="predicted"/>
<dbReference type="AlphaFoldDB" id="A0ABD1EIK5"/>
<name>A0ABD1EIK5_HYPHA</name>
<keyword evidence="3" id="KW-0106">Calcium</keyword>
<feature type="domain" description="EF-hand" evidence="5">
    <location>
        <begin position="82"/>
        <end position="117"/>
    </location>
</feature>
<protein>
    <recommendedName>
        <fullName evidence="5">EF-hand domain-containing protein</fullName>
    </recommendedName>
</protein>
<gene>
    <name evidence="6" type="ORF">ABEB36_011148</name>
</gene>
<sequence>MLEISRFASCILYKMGNKLITFTDQQLVNYQDCTFFTRKEILRVYKKFRDMKPDLIPRVMKKNEAYSIQLPVEYLEELAEFKENPFKKRIFEVFSRNSKGNLTFEDFLDMLSVFSEAAPRDIKVFYAFRIYDFDNDGFVGPTDIDIALTLLTKQELSIEERQQITEKVMEESDVDGDGKLSYIEFEHCITKAPDFLSTFHIRI</sequence>
<evidence type="ECO:0000313" key="6">
    <source>
        <dbReference type="EMBL" id="KAL1493001.1"/>
    </source>
</evidence>
<dbReference type="InterPro" id="IPR002048">
    <property type="entry name" value="EF_hand_dom"/>
</dbReference>
<keyword evidence="4" id="KW-0460">Magnesium</keyword>
<dbReference type="InterPro" id="IPR011992">
    <property type="entry name" value="EF-hand-dom_pair"/>
</dbReference>
<dbReference type="InterPro" id="IPR018247">
    <property type="entry name" value="EF_Hand_1_Ca_BS"/>
</dbReference>
<dbReference type="InterPro" id="IPR051433">
    <property type="entry name" value="CIBP"/>
</dbReference>
<dbReference type="FunFam" id="1.10.238.10:FF:000079">
    <property type="entry name" value="Calcium and integrin-binding family member 2"/>
    <property type="match status" value="1"/>
</dbReference>
<evidence type="ECO:0000256" key="3">
    <source>
        <dbReference type="ARBA" id="ARBA00022837"/>
    </source>
</evidence>
<dbReference type="Pfam" id="PF13499">
    <property type="entry name" value="EF-hand_7"/>
    <property type="match status" value="1"/>
</dbReference>
<dbReference type="CDD" id="cd00051">
    <property type="entry name" value="EFh"/>
    <property type="match status" value="1"/>
</dbReference>
<evidence type="ECO:0000259" key="5">
    <source>
        <dbReference type="PROSITE" id="PS50222"/>
    </source>
</evidence>
<dbReference type="PANTHER" id="PTHR45791:SF6">
    <property type="entry name" value="CALCIUM AND INTEGRIN BINDING FAMILY MEMBER 2"/>
    <property type="match status" value="1"/>
</dbReference>
<feature type="domain" description="EF-hand" evidence="5">
    <location>
        <begin position="119"/>
        <end position="154"/>
    </location>
</feature>
<evidence type="ECO:0000313" key="7">
    <source>
        <dbReference type="Proteomes" id="UP001566132"/>
    </source>
</evidence>
<dbReference type="SUPFAM" id="SSF47473">
    <property type="entry name" value="EF-hand"/>
    <property type="match status" value="1"/>
</dbReference>
<dbReference type="EMBL" id="JBDJPC010000008">
    <property type="protein sequence ID" value="KAL1493001.1"/>
    <property type="molecule type" value="Genomic_DNA"/>
</dbReference>